<dbReference type="VEuPathDB" id="VectorBase:SCAU013650"/>
<dbReference type="AlphaFoldDB" id="A0A1I8Q3Y0"/>
<protein>
    <recommendedName>
        <fullName evidence="4">Peptidase A2 domain-containing protein</fullName>
    </recommendedName>
</protein>
<dbReference type="InterPro" id="IPR005312">
    <property type="entry name" value="DUF1759"/>
</dbReference>
<dbReference type="InterPro" id="IPR021109">
    <property type="entry name" value="Peptidase_aspartic_dom_sf"/>
</dbReference>
<dbReference type="PANTHER" id="PTHR45823">
    <property type="entry name" value="T-SNARE COILED-COIL HOMOLOGY DOMAIN-CONTAINING PROTEIN"/>
    <property type="match status" value="1"/>
</dbReference>
<evidence type="ECO:0000313" key="3">
    <source>
        <dbReference type="Proteomes" id="UP000095300"/>
    </source>
</evidence>
<organism evidence="2 3">
    <name type="scientific">Stomoxys calcitrans</name>
    <name type="common">Stable fly</name>
    <name type="synonym">Conops calcitrans</name>
    <dbReference type="NCBI Taxonomy" id="35570"/>
    <lineage>
        <taxon>Eukaryota</taxon>
        <taxon>Metazoa</taxon>
        <taxon>Ecdysozoa</taxon>
        <taxon>Arthropoda</taxon>
        <taxon>Hexapoda</taxon>
        <taxon>Insecta</taxon>
        <taxon>Pterygota</taxon>
        <taxon>Neoptera</taxon>
        <taxon>Endopterygota</taxon>
        <taxon>Diptera</taxon>
        <taxon>Brachycera</taxon>
        <taxon>Muscomorpha</taxon>
        <taxon>Muscoidea</taxon>
        <taxon>Muscidae</taxon>
        <taxon>Stomoxys</taxon>
    </lineage>
</organism>
<dbReference type="Proteomes" id="UP000095300">
    <property type="component" value="Unassembled WGS sequence"/>
</dbReference>
<keyword evidence="3" id="KW-1185">Reference proteome</keyword>
<keyword evidence="1" id="KW-0175">Coiled coil</keyword>
<sequence>MFDGSTAFDVFKFQFETIAVKNSWNDYDKAIELLLALKGSAAEVLQSIPVSPRNNYEEVIASLQRKYEGEQKQDRNRMELRGRVQKLNETLQDFATEVERLVLLTNPGENHPLLDRIVLQENTNIIAAGYINGDRRILTLDTGASKSLNGEDLVKGRISLLNGVRLRTATGESETVKGKVVLKLIIAGISVKYEFIVADNVDEVIIGADFIVLNWI</sequence>
<accession>A0A1I8Q3Y0</accession>
<dbReference type="SUPFAM" id="SSF50630">
    <property type="entry name" value="Acid proteases"/>
    <property type="match status" value="1"/>
</dbReference>
<evidence type="ECO:0000256" key="1">
    <source>
        <dbReference type="SAM" id="Coils"/>
    </source>
</evidence>
<dbReference type="EnsemblMetazoa" id="SCAU013650-RA">
    <property type="protein sequence ID" value="SCAU013650-PA"/>
    <property type="gene ID" value="SCAU013650"/>
</dbReference>
<feature type="coiled-coil region" evidence="1">
    <location>
        <begin position="53"/>
        <end position="97"/>
    </location>
</feature>
<dbReference type="Pfam" id="PF03564">
    <property type="entry name" value="DUF1759"/>
    <property type="match status" value="1"/>
</dbReference>
<dbReference type="STRING" id="35570.A0A1I8Q3Y0"/>
<dbReference type="PANTHER" id="PTHR45823:SF1">
    <property type="entry name" value="T-SNARE COILED-COIL HOMOLOGY DOMAIN-CONTAINING PROTEIN"/>
    <property type="match status" value="1"/>
</dbReference>
<evidence type="ECO:0008006" key="4">
    <source>
        <dbReference type="Google" id="ProtNLM"/>
    </source>
</evidence>
<evidence type="ECO:0000313" key="2">
    <source>
        <dbReference type="EnsemblMetazoa" id="SCAU013650-PA"/>
    </source>
</evidence>
<gene>
    <name evidence="2" type="primary">106090507</name>
</gene>
<name>A0A1I8Q3Y0_STOCA</name>
<proteinExistence type="predicted"/>
<dbReference type="CDD" id="cd00303">
    <property type="entry name" value="retropepsin_like"/>
    <property type="match status" value="1"/>
</dbReference>
<reference evidence="2" key="1">
    <citation type="submission" date="2020-05" db="UniProtKB">
        <authorList>
            <consortium name="EnsemblMetazoa"/>
        </authorList>
    </citation>
    <scope>IDENTIFICATION</scope>
    <source>
        <strain evidence="2">USDA</strain>
    </source>
</reference>